<comment type="caution">
    <text evidence="1">The sequence shown here is derived from an EMBL/GenBank/DDBJ whole genome shotgun (WGS) entry which is preliminary data.</text>
</comment>
<gene>
    <name evidence="1" type="ORF">CEXT_481561</name>
</gene>
<sequence length="232" mass="26867">MLKSSKVNNSQNSELCIRDVNESDSFKTTTAIFEENIHKCNKSYEDCFDADTSQLHSNSSVFIAKNSSCNMNKLSSTNQSFDLSHTPGASFNTDYSYEQHMDYKFMPSNELENNTYNALLWKKTERHKHFQNVEVKTKSELNTKSSCYSEPNYQNSFVSNTLNSSNGAINEAEISDKKWLLYWGRNHNFIVRTWQKDFDPFEEIKNNNHVYDAKISTTQEDGEILNSHIMPQ</sequence>
<dbReference type="AlphaFoldDB" id="A0AAV4Y9H8"/>
<reference evidence="1 2" key="1">
    <citation type="submission" date="2021-06" db="EMBL/GenBank/DDBJ databases">
        <title>Caerostris extrusa draft genome.</title>
        <authorList>
            <person name="Kono N."/>
            <person name="Arakawa K."/>
        </authorList>
    </citation>
    <scope>NUCLEOTIDE SEQUENCE [LARGE SCALE GENOMIC DNA]</scope>
</reference>
<proteinExistence type="predicted"/>
<accession>A0AAV4Y9H8</accession>
<dbReference type="Proteomes" id="UP001054945">
    <property type="component" value="Unassembled WGS sequence"/>
</dbReference>
<evidence type="ECO:0000313" key="2">
    <source>
        <dbReference type="Proteomes" id="UP001054945"/>
    </source>
</evidence>
<organism evidence="1 2">
    <name type="scientific">Caerostris extrusa</name>
    <name type="common">Bark spider</name>
    <name type="synonym">Caerostris bankana</name>
    <dbReference type="NCBI Taxonomy" id="172846"/>
    <lineage>
        <taxon>Eukaryota</taxon>
        <taxon>Metazoa</taxon>
        <taxon>Ecdysozoa</taxon>
        <taxon>Arthropoda</taxon>
        <taxon>Chelicerata</taxon>
        <taxon>Arachnida</taxon>
        <taxon>Araneae</taxon>
        <taxon>Araneomorphae</taxon>
        <taxon>Entelegynae</taxon>
        <taxon>Araneoidea</taxon>
        <taxon>Araneidae</taxon>
        <taxon>Caerostris</taxon>
    </lineage>
</organism>
<name>A0AAV4Y9H8_CAEEX</name>
<evidence type="ECO:0000313" key="1">
    <source>
        <dbReference type="EMBL" id="GIZ03653.1"/>
    </source>
</evidence>
<protein>
    <submittedName>
        <fullName evidence="1">Uncharacterized protein</fullName>
    </submittedName>
</protein>
<keyword evidence="2" id="KW-1185">Reference proteome</keyword>
<dbReference type="EMBL" id="BPLR01001633">
    <property type="protein sequence ID" value="GIZ03653.1"/>
    <property type="molecule type" value="Genomic_DNA"/>
</dbReference>